<dbReference type="Pfam" id="PF13246">
    <property type="entry name" value="Cation_ATPase"/>
    <property type="match status" value="1"/>
</dbReference>
<evidence type="ECO:0000256" key="7">
    <source>
        <dbReference type="ARBA" id="ARBA00022519"/>
    </source>
</evidence>
<dbReference type="STRING" id="360412.LARV_00166"/>
<feature type="domain" description="Cation-transporting P-type ATPase N-terminal" evidence="19">
    <location>
        <begin position="9"/>
        <end position="83"/>
    </location>
</feature>
<comment type="function">
    <text evidence="1">Mediates magnesium influx to the cytosol.</text>
</comment>
<dbReference type="EC" id="7.2.2.14" evidence="4"/>
<keyword evidence="9 18" id="KW-0812">Transmembrane</keyword>
<evidence type="ECO:0000256" key="5">
    <source>
        <dbReference type="ARBA" id="ARBA00013555"/>
    </source>
</evidence>
<feature type="transmembrane region" description="Helical" evidence="18">
    <location>
        <begin position="781"/>
        <end position="800"/>
    </location>
</feature>
<dbReference type="InterPro" id="IPR044492">
    <property type="entry name" value="P_typ_ATPase_HD_dom"/>
</dbReference>
<dbReference type="Pfam" id="PF00122">
    <property type="entry name" value="E1-E2_ATPase"/>
    <property type="match status" value="1"/>
</dbReference>
<keyword evidence="8" id="KW-0597">Phosphoprotein</keyword>
<feature type="transmembrane region" description="Helical" evidence="18">
    <location>
        <begin position="58"/>
        <end position="81"/>
    </location>
</feature>
<evidence type="ECO:0000256" key="2">
    <source>
        <dbReference type="ARBA" id="ARBA00004429"/>
    </source>
</evidence>
<keyword evidence="10" id="KW-0547">Nucleotide-binding</keyword>
<evidence type="ECO:0000256" key="17">
    <source>
        <dbReference type="ARBA" id="ARBA00047295"/>
    </source>
</evidence>
<dbReference type="SUPFAM" id="SSF81665">
    <property type="entry name" value="Calcium ATPase, transmembrane domain M"/>
    <property type="match status" value="1"/>
</dbReference>
<dbReference type="PANTHER" id="PTHR42861">
    <property type="entry name" value="CALCIUM-TRANSPORTING ATPASE"/>
    <property type="match status" value="1"/>
</dbReference>
<comment type="subcellular location">
    <subcellularLocation>
        <location evidence="2">Cell inner membrane</location>
        <topology evidence="2">Multi-pass membrane protein</topology>
    </subcellularLocation>
</comment>
<dbReference type="SUPFAM" id="SSF56784">
    <property type="entry name" value="HAD-like"/>
    <property type="match status" value="1"/>
</dbReference>
<organism evidence="20">
    <name type="scientific">Longilinea arvoryzae</name>
    <dbReference type="NCBI Taxonomy" id="360412"/>
    <lineage>
        <taxon>Bacteria</taxon>
        <taxon>Bacillati</taxon>
        <taxon>Chloroflexota</taxon>
        <taxon>Anaerolineae</taxon>
        <taxon>Anaerolineales</taxon>
        <taxon>Anaerolineaceae</taxon>
        <taxon>Longilinea</taxon>
    </lineage>
</organism>
<dbReference type="PRINTS" id="PR01836">
    <property type="entry name" value="MGATPASE"/>
</dbReference>
<comment type="similarity">
    <text evidence="3">Belongs to the cation transport ATPase (P-type) (TC 3.A.3) family. Type IIIB subfamily.</text>
</comment>
<dbReference type="GO" id="GO:0016887">
    <property type="term" value="F:ATP hydrolysis activity"/>
    <property type="evidence" value="ECO:0007669"/>
    <property type="project" value="InterPro"/>
</dbReference>
<keyword evidence="11" id="KW-0067">ATP-binding</keyword>
<dbReference type="InterPro" id="IPR023298">
    <property type="entry name" value="ATPase_P-typ_TM_dom_sf"/>
</dbReference>
<evidence type="ECO:0000256" key="6">
    <source>
        <dbReference type="ARBA" id="ARBA00022475"/>
    </source>
</evidence>
<dbReference type="InterPro" id="IPR006068">
    <property type="entry name" value="ATPase_P-typ_cation-transptr_C"/>
</dbReference>
<feature type="transmembrane region" description="Helical" evidence="18">
    <location>
        <begin position="749"/>
        <end position="769"/>
    </location>
</feature>
<keyword evidence="15 18" id="KW-0472">Membrane</keyword>
<keyword evidence="21" id="KW-1185">Reference proteome</keyword>
<dbReference type="SFLD" id="SFLDF00027">
    <property type="entry name" value="p-type_atpase"/>
    <property type="match status" value="1"/>
</dbReference>
<evidence type="ECO:0000256" key="18">
    <source>
        <dbReference type="SAM" id="Phobius"/>
    </source>
</evidence>
<dbReference type="Pfam" id="PF00690">
    <property type="entry name" value="Cation_ATPase_N"/>
    <property type="match status" value="1"/>
</dbReference>
<evidence type="ECO:0000256" key="11">
    <source>
        <dbReference type="ARBA" id="ARBA00022840"/>
    </source>
</evidence>
<reference evidence="20" key="1">
    <citation type="submission" date="2015-07" db="EMBL/GenBank/DDBJ databases">
        <title>Draft Genome Sequences of Anaerolinea thermolimosa IMO-1, Bellilinea caldifistulae GOMI-1, Leptolinea tardivitalis YMTK-2, Levilinea saccharolytica KIBI-1,Longilinea arvoryzae KOME-1, Previously Described as Members of the Anaerolineaceae (Chloroflexi).</title>
        <authorList>
            <person name="Sekiguchi Y."/>
            <person name="Ohashi A."/>
            <person name="Matsuura N."/>
            <person name="Tourlousse M.D."/>
        </authorList>
    </citation>
    <scope>NUCLEOTIDE SEQUENCE [LARGE SCALE GENOMIC DNA]</scope>
    <source>
        <strain evidence="20">KOME-1</strain>
    </source>
</reference>
<keyword evidence="6" id="KW-1003">Cell membrane</keyword>
<evidence type="ECO:0000256" key="3">
    <source>
        <dbReference type="ARBA" id="ARBA00008746"/>
    </source>
</evidence>
<protein>
    <recommendedName>
        <fullName evidence="5">Magnesium-transporting ATPase, P-type 1</fullName>
        <ecNumber evidence="4">7.2.2.14</ecNumber>
    </recommendedName>
    <alternativeName>
        <fullName evidence="16">Mg(2+) transport ATPase, P-type 1</fullName>
    </alternativeName>
</protein>
<dbReference type="SMART" id="SM00831">
    <property type="entry name" value="Cation_ATPase_N"/>
    <property type="match status" value="1"/>
</dbReference>
<evidence type="ECO:0000256" key="16">
    <source>
        <dbReference type="ARBA" id="ARBA00029806"/>
    </source>
</evidence>
<dbReference type="SUPFAM" id="SSF81653">
    <property type="entry name" value="Calcium ATPase, transduction domain A"/>
    <property type="match status" value="1"/>
</dbReference>
<evidence type="ECO:0000256" key="14">
    <source>
        <dbReference type="ARBA" id="ARBA00022989"/>
    </source>
</evidence>
<dbReference type="NCBIfam" id="TIGR01524">
    <property type="entry name" value="ATPase-IIIB_Mg"/>
    <property type="match status" value="1"/>
</dbReference>
<dbReference type="InterPro" id="IPR004014">
    <property type="entry name" value="ATPase_P-typ_cation-transptr_N"/>
</dbReference>
<feature type="transmembrane region" description="Helical" evidence="18">
    <location>
        <begin position="720"/>
        <end position="743"/>
    </location>
</feature>
<dbReference type="Pfam" id="PF00689">
    <property type="entry name" value="Cation_ATPase_C"/>
    <property type="match status" value="1"/>
</dbReference>
<dbReference type="InterPro" id="IPR059000">
    <property type="entry name" value="ATPase_P-type_domA"/>
</dbReference>
<dbReference type="InterPro" id="IPR001757">
    <property type="entry name" value="P_typ_ATPase"/>
</dbReference>
<dbReference type="InterPro" id="IPR018303">
    <property type="entry name" value="ATPase_P-typ_P_site"/>
</dbReference>
<dbReference type="GO" id="GO:0005886">
    <property type="term" value="C:plasma membrane"/>
    <property type="evidence" value="ECO:0007669"/>
    <property type="project" value="UniProtKB-SubCell"/>
</dbReference>
<evidence type="ECO:0000256" key="4">
    <source>
        <dbReference type="ARBA" id="ARBA00012786"/>
    </source>
</evidence>
<proteinExistence type="inferred from homology"/>
<evidence type="ECO:0000256" key="10">
    <source>
        <dbReference type="ARBA" id="ARBA00022741"/>
    </source>
</evidence>
<gene>
    <name evidence="20" type="ORF">LARV_00166</name>
</gene>
<feature type="transmembrane region" description="Helical" evidence="18">
    <location>
        <begin position="812"/>
        <end position="831"/>
    </location>
</feature>
<dbReference type="SFLD" id="SFLDG00002">
    <property type="entry name" value="C1.7:_P-type_atpase_like"/>
    <property type="match status" value="1"/>
</dbReference>
<dbReference type="PROSITE" id="PS00154">
    <property type="entry name" value="ATPASE_E1_E2"/>
    <property type="match status" value="1"/>
</dbReference>
<evidence type="ECO:0000256" key="13">
    <source>
        <dbReference type="ARBA" id="ARBA00022967"/>
    </source>
</evidence>
<keyword evidence="13" id="KW-1278">Translocase</keyword>
<feature type="transmembrane region" description="Helical" evidence="18">
    <location>
        <begin position="246"/>
        <end position="264"/>
    </location>
</feature>
<dbReference type="InterPro" id="IPR008250">
    <property type="entry name" value="ATPase_P-typ_transduc_dom_A_sf"/>
</dbReference>
<keyword evidence="14 18" id="KW-1133">Transmembrane helix</keyword>
<evidence type="ECO:0000256" key="1">
    <source>
        <dbReference type="ARBA" id="ARBA00003954"/>
    </source>
</evidence>
<dbReference type="RefSeq" id="WP_075071860.1">
    <property type="nucleotide sequence ID" value="NZ_DF967972.1"/>
</dbReference>
<dbReference type="Gene3D" id="3.40.50.1000">
    <property type="entry name" value="HAD superfamily/HAD-like"/>
    <property type="match status" value="1"/>
</dbReference>
<keyword evidence="7" id="KW-0997">Cell inner membrane</keyword>
<evidence type="ECO:0000259" key="19">
    <source>
        <dbReference type="SMART" id="SM00831"/>
    </source>
</evidence>
<evidence type="ECO:0000313" key="20">
    <source>
        <dbReference type="EMBL" id="GAP12431.1"/>
    </source>
</evidence>
<evidence type="ECO:0000256" key="9">
    <source>
        <dbReference type="ARBA" id="ARBA00022692"/>
    </source>
</evidence>
<dbReference type="OrthoDB" id="9760364at2"/>
<dbReference type="InterPro" id="IPR023214">
    <property type="entry name" value="HAD_sf"/>
</dbReference>
<comment type="catalytic activity">
    <reaction evidence="17">
        <text>Mg(2+)(out) + ATP + H2O = Mg(2+)(in) + ADP + phosphate + H(+)</text>
        <dbReference type="Rhea" id="RHEA:10260"/>
        <dbReference type="ChEBI" id="CHEBI:15377"/>
        <dbReference type="ChEBI" id="CHEBI:15378"/>
        <dbReference type="ChEBI" id="CHEBI:18420"/>
        <dbReference type="ChEBI" id="CHEBI:30616"/>
        <dbReference type="ChEBI" id="CHEBI:43474"/>
        <dbReference type="ChEBI" id="CHEBI:456216"/>
        <dbReference type="EC" id="7.2.2.14"/>
    </reaction>
</comment>
<dbReference type="InterPro" id="IPR036412">
    <property type="entry name" value="HAD-like_sf"/>
</dbReference>
<dbReference type="Gene3D" id="2.70.150.10">
    <property type="entry name" value="Calcium-transporting ATPase, cytoplasmic transduction domain A"/>
    <property type="match status" value="1"/>
</dbReference>
<sequence>MAKDDLITQYWSQTPETLGSRLNTSLKDGLSPAEAAQRLKSVGPNQIRKKARATPLRLLFNQFKSPIVLILLGATLISAFLSDWVDAMIIFGIVLGSALLSFFQEYSANSAAEKLRAQVSLKSQVVRSGQTLSIPSEEIVPGDVVLLAAGSLIPADGVVLEAKDFFISQSVLTGETFPVEKTTAAVAAGASLSERTNVVYMGTSVRSGSARVLIVETGAGTAFGQIADRLVLRPPETEFESGIRRLGYLLTEVMFVLVLGIFAFNVYFHKPILDSLLFSIALAVGLTPQLLPAIININLARGSQSMARHGVIVRRLESIENFGSMDILCTDKTGTLTVGVVELNGTMDASGQPSTEVDLYAYLNASLQTGLPNTLDQAIVAKGADGAGEYEKIDEIPYDFVRKRLSVVVEHNHERSEITKGALENVLAVCSHVRLNGQDQPMDTERQADLQKRFEDWSEQGYRVLGVATKSVPVQQHAYEHSDEASLTFVGYLLFLDPPKPGVEEAIRGLEKLGVQLKIITGDNHLVAKHTAAAVGLGDVKMLTGSDLDKLRDAALWNAVETTTIFAEVDPNEKERIILALKKRRHVVGYMGDGINDAPSLHSADVGISVANAVDVAKEAADLVLLKQDLDVLREGIQQGRKTFANTLKYVFMATSANFGNMFSMAGASLFLPFLPMLPKQILLINFLTDLPEMTIAGDNVDPIYIERPHRWDIAFIRRFMLVFGPLSSVFDFATFAVLLWGLRASEQAFHTGWFIESIVSASLVVFTIRTRLPLGRSHPSRAMMLVTAFVALFSLLLPFTPLAAPLGLTPLPITTVLILLAIVALYFMFAELTKRWFYRRLQNQ</sequence>
<evidence type="ECO:0000256" key="15">
    <source>
        <dbReference type="ARBA" id="ARBA00023136"/>
    </source>
</evidence>
<dbReference type="Gene3D" id="1.20.1110.10">
    <property type="entry name" value="Calcium-transporting ATPase, transmembrane domain"/>
    <property type="match status" value="1"/>
</dbReference>
<dbReference type="Gene3D" id="3.40.1110.10">
    <property type="entry name" value="Calcium-transporting ATPase, cytoplasmic domain N"/>
    <property type="match status" value="1"/>
</dbReference>
<keyword evidence="12" id="KW-0460">Magnesium</keyword>
<dbReference type="GO" id="GO:0015444">
    <property type="term" value="F:P-type magnesium transporter activity"/>
    <property type="evidence" value="ECO:0007669"/>
    <property type="project" value="UniProtKB-EC"/>
</dbReference>
<dbReference type="NCBIfam" id="TIGR01494">
    <property type="entry name" value="ATPase_P-type"/>
    <property type="match status" value="3"/>
</dbReference>
<dbReference type="GO" id="GO:0005524">
    <property type="term" value="F:ATP binding"/>
    <property type="evidence" value="ECO:0007669"/>
    <property type="project" value="UniProtKB-KW"/>
</dbReference>
<evidence type="ECO:0000256" key="12">
    <source>
        <dbReference type="ARBA" id="ARBA00022842"/>
    </source>
</evidence>
<evidence type="ECO:0000256" key="8">
    <source>
        <dbReference type="ARBA" id="ARBA00022553"/>
    </source>
</evidence>
<accession>A0A0S7B5I9</accession>
<evidence type="ECO:0000313" key="21">
    <source>
        <dbReference type="Proteomes" id="UP000055060"/>
    </source>
</evidence>
<dbReference type="AlphaFoldDB" id="A0A0S7B5I9"/>
<dbReference type="SFLD" id="SFLDS00003">
    <property type="entry name" value="Haloacid_Dehalogenase"/>
    <property type="match status" value="1"/>
</dbReference>
<dbReference type="EMBL" id="DF967972">
    <property type="protein sequence ID" value="GAP12431.1"/>
    <property type="molecule type" value="Genomic_DNA"/>
</dbReference>
<name>A0A0S7B5I9_9CHLR</name>
<dbReference type="InterPro" id="IPR006415">
    <property type="entry name" value="P-type_ATPase_IIIB"/>
</dbReference>
<feature type="transmembrane region" description="Helical" evidence="18">
    <location>
        <begin position="276"/>
        <end position="299"/>
    </location>
</feature>
<dbReference type="Proteomes" id="UP000055060">
    <property type="component" value="Unassembled WGS sequence"/>
</dbReference>
<dbReference type="InterPro" id="IPR023299">
    <property type="entry name" value="ATPase_P-typ_cyto_dom_N"/>
</dbReference>
<feature type="transmembrane region" description="Helical" evidence="18">
    <location>
        <begin position="87"/>
        <end position="106"/>
    </location>
</feature>